<protein>
    <submittedName>
        <fullName evidence="3">Oidioi.mRNA.OKI2018_I69.chr2.g4364.t1.cds</fullName>
    </submittedName>
</protein>
<dbReference type="InterPro" id="IPR029030">
    <property type="entry name" value="Caspase-like_dom_sf"/>
</dbReference>
<dbReference type="SUPFAM" id="SSF52129">
    <property type="entry name" value="Caspase-like"/>
    <property type="match status" value="1"/>
</dbReference>
<reference evidence="3 4" key="1">
    <citation type="submission" date="2021-04" db="EMBL/GenBank/DDBJ databases">
        <authorList>
            <person name="Bliznina A."/>
        </authorList>
    </citation>
    <scope>NUCLEOTIDE SEQUENCE [LARGE SCALE GENOMIC DNA]</scope>
</reference>
<dbReference type="EMBL" id="OU015567">
    <property type="protein sequence ID" value="CAG5109891.1"/>
    <property type="molecule type" value="Genomic_DNA"/>
</dbReference>
<evidence type="ECO:0000313" key="4">
    <source>
        <dbReference type="Proteomes" id="UP001158576"/>
    </source>
</evidence>
<dbReference type="Proteomes" id="UP001158576">
    <property type="component" value="Chromosome 2"/>
</dbReference>
<evidence type="ECO:0000259" key="2">
    <source>
        <dbReference type="SMART" id="SM00115"/>
    </source>
</evidence>
<keyword evidence="4" id="KW-1185">Reference proteome</keyword>
<accession>A0ABN7T669</accession>
<feature type="domain" description="Peptidase C14A caspase catalytic" evidence="2">
    <location>
        <begin position="19"/>
        <end position="258"/>
    </location>
</feature>
<dbReference type="InterPro" id="IPR011600">
    <property type="entry name" value="Pept_C14_caspase"/>
</dbReference>
<sequence>MKDSENFWQNLLMSEGREIYEITKNRDCLCFFVNTQENTEDQEKQALKDGQNLVSVFQRLGFDVVLYQGPLTYQEAKKGIRKKLENGRQKTKDIFAISLSCFGGTDDLIAFADRTVHIDDLLSDVLANEDLNDKPILIFVHICRWENDLDSQADMHNKYKDIFSKRQVRPNWLEFWTVGPYSDLFRQYNQPCPYITSIQTIMSPYGRKLNLLETLAVVIDNMAQTPALDLVNTDMGKVNLKNFVHLVHDLRKELRFYHVDEGNVHILIAALLCSENLCILK</sequence>
<proteinExistence type="inferred from homology"/>
<dbReference type="SMART" id="SM00115">
    <property type="entry name" value="CASc"/>
    <property type="match status" value="1"/>
</dbReference>
<dbReference type="Gene3D" id="3.40.50.1460">
    <property type="match status" value="1"/>
</dbReference>
<organism evidence="3 4">
    <name type="scientific">Oikopleura dioica</name>
    <name type="common">Tunicate</name>
    <dbReference type="NCBI Taxonomy" id="34765"/>
    <lineage>
        <taxon>Eukaryota</taxon>
        <taxon>Metazoa</taxon>
        <taxon>Chordata</taxon>
        <taxon>Tunicata</taxon>
        <taxon>Appendicularia</taxon>
        <taxon>Copelata</taxon>
        <taxon>Oikopleuridae</taxon>
        <taxon>Oikopleura</taxon>
    </lineage>
</organism>
<gene>
    <name evidence="3" type="ORF">OKIOD_LOCUS13129</name>
</gene>
<evidence type="ECO:0000256" key="1">
    <source>
        <dbReference type="ARBA" id="ARBA00010134"/>
    </source>
</evidence>
<comment type="similarity">
    <text evidence="1">Belongs to the peptidase C14A family.</text>
</comment>
<evidence type="ECO:0000313" key="3">
    <source>
        <dbReference type="EMBL" id="CAG5109891.1"/>
    </source>
</evidence>
<name>A0ABN7T669_OIKDI</name>
<dbReference type="InterPro" id="IPR015917">
    <property type="entry name" value="Pept_C14A"/>
</dbReference>
<dbReference type="Pfam" id="PF00656">
    <property type="entry name" value="Peptidase_C14"/>
    <property type="match status" value="1"/>
</dbReference>